<dbReference type="FunFam" id="2.60.40.1910:FF:000004">
    <property type="entry name" value="Aminopeptidase"/>
    <property type="match status" value="1"/>
</dbReference>
<dbReference type="InterPro" id="IPR024571">
    <property type="entry name" value="ERAP1-like_C_dom"/>
</dbReference>
<dbReference type="STRING" id="984487.A0A1E4SN97"/>
<dbReference type="FunFam" id="1.10.390.10:FF:000001">
    <property type="entry name" value="Aminopeptidase"/>
    <property type="match status" value="1"/>
</dbReference>
<organism evidence="15 16">
    <name type="scientific">Suhomyces tanzawaensis NRRL Y-17324</name>
    <dbReference type="NCBI Taxonomy" id="984487"/>
    <lineage>
        <taxon>Eukaryota</taxon>
        <taxon>Fungi</taxon>
        <taxon>Dikarya</taxon>
        <taxon>Ascomycota</taxon>
        <taxon>Saccharomycotina</taxon>
        <taxon>Pichiomycetes</taxon>
        <taxon>Debaryomycetaceae</taxon>
        <taxon>Suhomyces</taxon>
    </lineage>
</organism>
<keyword evidence="5 11" id="KW-0378">Hydrolase</keyword>
<evidence type="ECO:0000256" key="5">
    <source>
        <dbReference type="ARBA" id="ARBA00022801"/>
    </source>
</evidence>
<evidence type="ECO:0000256" key="2">
    <source>
        <dbReference type="ARBA" id="ARBA00022438"/>
    </source>
</evidence>
<feature type="active site" description="Proton acceptor" evidence="8">
    <location>
        <position position="305"/>
    </location>
</feature>
<evidence type="ECO:0000256" key="8">
    <source>
        <dbReference type="PIRSR" id="PIRSR634016-1"/>
    </source>
</evidence>
<dbReference type="Pfam" id="PF01433">
    <property type="entry name" value="Peptidase_M1"/>
    <property type="match status" value="1"/>
</dbReference>
<reference evidence="16" key="1">
    <citation type="submission" date="2016-05" db="EMBL/GenBank/DDBJ databases">
        <title>Comparative genomics of biotechnologically important yeasts.</title>
        <authorList>
            <consortium name="DOE Joint Genome Institute"/>
            <person name="Riley R."/>
            <person name="Haridas S."/>
            <person name="Wolfe K.H."/>
            <person name="Lopes M.R."/>
            <person name="Hittinger C.T."/>
            <person name="Goker M."/>
            <person name="Salamov A."/>
            <person name="Wisecaver J."/>
            <person name="Long T.M."/>
            <person name="Aerts A.L."/>
            <person name="Barry K."/>
            <person name="Choi C."/>
            <person name="Clum A."/>
            <person name="Coughlan A.Y."/>
            <person name="Deshpande S."/>
            <person name="Douglass A.P."/>
            <person name="Hanson S.J."/>
            <person name="Klenk H.-P."/>
            <person name="Labutti K."/>
            <person name="Lapidus A."/>
            <person name="Lindquist E."/>
            <person name="Lipzen A."/>
            <person name="Meier-Kolthoff J.P."/>
            <person name="Ohm R.A."/>
            <person name="Otillar R.P."/>
            <person name="Pangilinan J."/>
            <person name="Peng Y."/>
            <person name="Rokas A."/>
            <person name="Rosa C.A."/>
            <person name="Scheuner C."/>
            <person name="Sibirny A.A."/>
            <person name="Slot J.C."/>
            <person name="Stielow J.B."/>
            <person name="Sun H."/>
            <person name="Kurtzman C.P."/>
            <person name="Blackwell M."/>
            <person name="Grigoriev I.V."/>
            <person name="Jeffries T.W."/>
        </authorList>
    </citation>
    <scope>NUCLEOTIDE SEQUENCE [LARGE SCALE GENOMIC DNA]</scope>
    <source>
        <strain evidence="16">NRRL Y-17324</strain>
    </source>
</reference>
<dbReference type="FunFam" id="2.60.40.1730:FF:000002">
    <property type="entry name" value="Aminopeptidase"/>
    <property type="match status" value="1"/>
</dbReference>
<evidence type="ECO:0000256" key="1">
    <source>
        <dbReference type="ARBA" id="ARBA00010136"/>
    </source>
</evidence>
<evidence type="ECO:0000256" key="11">
    <source>
        <dbReference type="RuleBase" id="RU364040"/>
    </source>
</evidence>
<dbReference type="Pfam" id="PF17900">
    <property type="entry name" value="Peptidase_M1_N"/>
    <property type="match status" value="1"/>
</dbReference>
<dbReference type="GO" id="GO:0061957">
    <property type="term" value="C:NVT complex"/>
    <property type="evidence" value="ECO:0007669"/>
    <property type="project" value="EnsemblFungi"/>
</dbReference>
<keyword evidence="16" id="KW-1185">Reference proteome</keyword>
<dbReference type="InterPro" id="IPR027268">
    <property type="entry name" value="Peptidase_M4/M1_CTD_sf"/>
</dbReference>
<dbReference type="EC" id="3.4.11.-" evidence="11"/>
<dbReference type="GO" id="GO:0005771">
    <property type="term" value="C:multivesicular body"/>
    <property type="evidence" value="ECO:0007669"/>
    <property type="project" value="EnsemblFungi"/>
</dbReference>
<keyword evidence="3 11" id="KW-0645">Protease</keyword>
<evidence type="ECO:0000256" key="4">
    <source>
        <dbReference type="ARBA" id="ARBA00022723"/>
    </source>
</evidence>
<dbReference type="InterPro" id="IPR001930">
    <property type="entry name" value="Peptidase_M1"/>
</dbReference>
<name>A0A1E4SN97_9ASCO</name>
<feature type="domain" description="ERAP1-like C-terminal" evidence="13">
    <location>
        <begin position="521"/>
        <end position="839"/>
    </location>
</feature>
<comment type="similarity">
    <text evidence="1 11">Belongs to the peptidase M1 family.</text>
</comment>
<evidence type="ECO:0000256" key="9">
    <source>
        <dbReference type="PIRSR" id="PIRSR634016-3"/>
    </source>
</evidence>
<dbReference type="AlphaFoldDB" id="A0A1E4SN97"/>
<dbReference type="Gene3D" id="1.10.390.10">
    <property type="entry name" value="Neutral Protease Domain 2"/>
    <property type="match status" value="1"/>
</dbReference>
<dbReference type="EMBL" id="KV453910">
    <property type="protein sequence ID" value="ODV80897.1"/>
    <property type="molecule type" value="Genomic_DNA"/>
</dbReference>
<sequence length="864" mass="97265">MCSSTPNTEREVLPTNVKPFHYNITLEPDLEKFTFDGEETIEFNVNERTDYISLNSLEITVSEANVNGVPVSSITFDEKAQTVTFKLDDHLVEGSVAKLHIKFQGILNDQMAGFYRSSYEQDGKKKYLATTQFEPTDCRRAFPSYDEPSAKATFSISLIADKDLVCLSNMDEKETTLLSDNKKKVEFNKSPLMSTYLVACIVGDLRHVDSVVEYKVPIKVYATPGMEHLGKYSADVAAKCLAFFDKKFDIDYPLPKCDMVAIHDFSAGAMENFGLITYRNTDLLIDASKADVNTKLRVTEVVAHELAHQWFGNLVTMDFWDGLWLNEGFATWMSWYAVDSLYPEWKVWESYVSDSLQHALGLDSLRSSHPVEVPVKKAEEINQIFDAISYSKGSSILKMLSKWLGEETFIKGVSNYLKKHKWGNTQTSDLWDALSAASGKDVVEVMDIWTKKIGYPVVKVSEEDGKITVTQNRFLNTNDVKPEEDETLYPIFLALKTSNGVEDLTLDSRSKTIDLSTKDDFFKINADQFGIYRTAYETSRWNKLGQAGVEGKLSVEDRVGLVADAGSLASAGYIETTNLLDLVKLWTKEENYVVWDEIINRIGAIKKAFIFSDESITEGLKSFVLDLIKEKTSSISWDYSSENLSFAEEQLRVSFFSAAVNNGDKKAIEFAQSAFEAYIAGDENAFSPSFRSIIFNAVAKNGDRKTYDKLLALLKTTKIVDEEGAILRSLGSFRDPEIIDSVLGLLKEGSIVRQQDIYKPMAGLTTHVVGINKFWAWFQENAEELEKRFPPGSSLFSAVVRLSTSSFTTSEKKAEIEKFFANKETKGYDQALAQSLDVISSKISWTQRDTTELQQWLNASGYKQ</sequence>
<keyword evidence="2 11" id="KW-0031">Aminopeptidase</keyword>
<dbReference type="InterPro" id="IPR042097">
    <property type="entry name" value="Aminopeptidase_N-like_N_sf"/>
</dbReference>
<comment type="cofactor">
    <cofactor evidence="9 11">
        <name>Zn(2+)</name>
        <dbReference type="ChEBI" id="CHEBI:29105"/>
    </cofactor>
    <text evidence="9 11">Binds 1 zinc ion per subunit.</text>
</comment>
<dbReference type="Proteomes" id="UP000094285">
    <property type="component" value="Unassembled WGS sequence"/>
</dbReference>
<evidence type="ECO:0000259" key="14">
    <source>
        <dbReference type="Pfam" id="PF17900"/>
    </source>
</evidence>
<proteinExistence type="inferred from homology"/>
<dbReference type="Gene3D" id="2.60.40.1730">
    <property type="entry name" value="tricorn interacting facor f3 domain"/>
    <property type="match status" value="1"/>
</dbReference>
<accession>A0A1E4SN97</accession>
<evidence type="ECO:0000313" key="16">
    <source>
        <dbReference type="Proteomes" id="UP000094285"/>
    </source>
</evidence>
<dbReference type="GO" id="GO:0043171">
    <property type="term" value="P:peptide catabolic process"/>
    <property type="evidence" value="ECO:0007669"/>
    <property type="project" value="TreeGrafter"/>
</dbReference>
<dbReference type="InterPro" id="IPR014782">
    <property type="entry name" value="Peptidase_M1_dom"/>
</dbReference>
<dbReference type="GO" id="GO:0006508">
    <property type="term" value="P:proteolysis"/>
    <property type="evidence" value="ECO:0007669"/>
    <property type="project" value="UniProtKB-KW"/>
</dbReference>
<dbReference type="FunFam" id="1.25.50.20:FF:000002">
    <property type="entry name" value="Aminopeptidase"/>
    <property type="match status" value="1"/>
</dbReference>
<dbReference type="GO" id="GO:0016020">
    <property type="term" value="C:membrane"/>
    <property type="evidence" value="ECO:0007669"/>
    <property type="project" value="TreeGrafter"/>
</dbReference>
<feature type="binding site" evidence="9">
    <location>
        <position position="327"/>
    </location>
    <ligand>
        <name>Zn(2+)</name>
        <dbReference type="ChEBI" id="CHEBI:29105"/>
        <note>catalytic</note>
    </ligand>
</feature>
<keyword evidence="4 9" id="KW-0479">Metal-binding</keyword>
<evidence type="ECO:0000256" key="6">
    <source>
        <dbReference type="ARBA" id="ARBA00022833"/>
    </source>
</evidence>
<dbReference type="GO" id="GO:0008270">
    <property type="term" value="F:zinc ion binding"/>
    <property type="evidence" value="ECO:0007669"/>
    <property type="project" value="UniProtKB-UniRule"/>
</dbReference>
<dbReference type="PRINTS" id="PR00756">
    <property type="entry name" value="ALADIPTASE"/>
</dbReference>
<evidence type="ECO:0000256" key="7">
    <source>
        <dbReference type="ARBA" id="ARBA00023049"/>
    </source>
</evidence>
<feature type="binding site" evidence="9">
    <location>
        <position position="304"/>
    </location>
    <ligand>
        <name>Zn(2+)</name>
        <dbReference type="ChEBI" id="CHEBI:29105"/>
        <note>catalytic</note>
    </ligand>
</feature>
<keyword evidence="7 11" id="KW-0482">Metalloprotease</keyword>
<feature type="domain" description="Aminopeptidase N-like N-terminal" evidence="14">
    <location>
        <begin position="18"/>
        <end position="197"/>
    </location>
</feature>
<dbReference type="RefSeq" id="XP_020066019.1">
    <property type="nucleotide sequence ID" value="XM_020209647.1"/>
</dbReference>
<evidence type="ECO:0000256" key="10">
    <source>
        <dbReference type="PIRSR" id="PIRSR634016-4"/>
    </source>
</evidence>
<dbReference type="Gene3D" id="2.60.40.1910">
    <property type="match status" value="1"/>
</dbReference>
<dbReference type="InterPro" id="IPR034016">
    <property type="entry name" value="M1_APN-typ"/>
</dbReference>
<dbReference type="GO" id="GO:0042277">
    <property type="term" value="F:peptide binding"/>
    <property type="evidence" value="ECO:0007669"/>
    <property type="project" value="TreeGrafter"/>
</dbReference>
<evidence type="ECO:0000259" key="13">
    <source>
        <dbReference type="Pfam" id="PF11838"/>
    </source>
</evidence>
<dbReference type="Pfam" id="PF11838">
    <property type="entry name" value="ERAP1_C"/>
    <property type="match status" value="1"/>
</dbReference>
<dbReference type="PANTHER" id="PTHR11533">
    <property type="entry name" value="PROTEASE M1 ZINC METALLOPROTEASE"/>
    <property type="match status" value="1"/>
</dbReference>
<keyword evidence="6 9" id="KW-0862">Zinc</keyword>
<dbReference type="Gene3D" id="1.25.50.20">
    <property type="match status" value="1"/>
</dbReference>
<dbReference type="SUPFAM" id="SSF55486">
    <property type="entry name" value="Metalloproteases ('zincins'), catalytic domain"/>
    <property type="match status" value="1"/>
</dbReference>
<feature type="domain" description="Peptidase M1 membrane alanine aminopeptidase" evidence="12">
    <location>
        <begin position="232"/>
        <end position="449"/>
    </location>
</feature>
<protein>
    <recommendedName>
        <fullName evidence="11">Aminopeptidase</fullName>
        <ecNumber evidence="11">3.4.11.-</ecNumber>
    </recommendedName>
</protein>
<dbReference type="CDD" id="cd09601">
    <property type="entry name" value="M1_APN-Q_like"/>
    <property type="match status" value="1"/>
</dbReference>
<dbReference type="PANTHER" id="PTHR11533:SF174">
    <property type="entry name" value="PUROMYCIN-SENSITIVE AMINOPEPTIDASE-RELATED"/>
    <property type="match status" value="1"/>
</dbReference>
<dbReference type="GO" id="GO:0000328">
    <property type="term" value="C:fungal-type vacuole lumen"/>
    <property type="evidence" value="ECO:0007669"/>
    <property type="project" value="EnsemblFungi"/>
</dbReference>
<dbReference type="SUPFAM" id="SSF63737">
    <property type="entry name" value="Leukotriene A4 hydrolase N-terminal domain"/>
    <property type="match status" value="1"/>
</dbReference>
<evidence type="ECO:0000256" key="3">
    <source>
        <dbReference type="ARBA" id="ARBA00022670"/>
    </source>
</evidence>
<feature type="binding site" evidence="9">
    <location>
        <position position="308"/>
    </location>
    <ligand>
        <name>Zn(2+)</name>
        <dbReference type="ChEBI" id="CHEBI:29105"/>
        <note>catalytic</note>
    </ligand>
</feature>
<feature type="site" description="Transition state stabilizer" evidence="10">
    <location>
        <position position="390"/>
    </location>
</feature>
<dbReference type="InterPro" id="IPR045357">
    <property type="entry name" value="Aminopeptidase_N-like_N"/>
</dbReference>
<dbReference type="GeneID" id="30983783"/>
<dbReference type="GO" id="GO:0120113">
    <property type="term" value="P:cytoplasm to vacuole targeting by the NVT pathway"/>
    <property type="evidence" value="ECO:0007669"/>
    <property type="project" value="EnsemblFungi"/>
</dbReference>
<dbReference type="InterPro" id="IPR050344">
    <property type="entry name" value="Peptidase_M1_aminopeptidases"/>
</dbReference>
<dbReference type="GO" id="GO:0070006">
    <property type="term" value="F:metalloaminopeptidase activity"/>
    <property type="evidence" value="ECO:0007669"/>
    <property type="project" value="TreeGrafter"/>
</dbReference>
<gene>
    <name evidence="15" type="ORF">CANTADRAFT_4891</name>
</gene>
<evidence type="ECO:0000313" key="15">
    <source>
        <dbReference type="EMBL" id="ODV80897.1"/>
    </source>
</evidence>
<dbReference type="OrthoDB" id="10031169at2759"/>
<evidence type="ECO:0000259" key="12">
    <source>
        <dbReference type="Pfam" id="PF01433"/>
    </source>
</evidence>